<accession>A0ABS2UHT3</accession>
<dbReference type="RefSeq" id="WP_205280503.1">
    <property type="nucleotide sequence ID" value="NZ_JAFFPU010000058.1"/>
</dbReference>
<comment type="caution">
    <text evidence="2">The sequence shown here is derived from an EMBL/GenBank/DDBJ whole genome shotgun (WGS) entry which is preliminary data.</text>
</comment>
<feature type="region of interest" description="Disordered" evidence="1">
    <location>
        <begin position="78"/>
        <end position="99"/>
    </location>
</feature>
<evidence type="ECO:0000313" key="3">
    <source>
        <dbReference type="Proteomes" id="UP000724686"/>
    </source>
</evidence>
<protein>
    <recommendedName>
        <fullName evidence="4">Fibronectin type-III domain-containing protein</fullName>
    </recommendedName>
</protein>
<name>A0ABS2UHT3_9LEPT</name>
<evidence type="ECO:0008006" key="4">
    <source>
        <dbReference type="Google" id="ProtNLM"/>
    </source>
</evidence>
<sequence length="357" mass="38189">MLQFSCMEAKKFSFDVSNPAGLFLQVAVPNLIAGSGGQVGNVNPNLAFSAAADIHSVKLTWSSNADGARYKIYSSSTSSVTTNSPEITGGGSTGNTYSHSGLNGGETRYYLLEKIQNDGSKSYSETVQATTYYLPSDVSNLVLWLDGESGIAKDGSNKITTWTDQVNGNVFTRYYSNQEPYWLANYKNQRPFVQMSNAEGRFFSGSGVPITGSDYTILFVLEQNANSFASEGILHLSGPGITMILKFYNSQLNVNNGGGDFRSNTYATNSAHILSMQFSASGTSMYVNGALHKSTTNVYPAAGNNLSYLGVYAGGAGLDAKLAEALIYNQGVSLADRTKAECYLGFKYGIAVSHACN</sequence>
<dbReference type="InterPro" id="IPR013783">
    <property type="entry name" value="Ig-like_fold"/>
</dbReference>
<organism evidence="2 3">
    <name type="scientific">Leptospira ainlahdjerensis</name>
    <dbReference type="NCBI Taxonomy" id="2810033"/>
    <lineage>
        <taxon>Bacteria</taxon>
        <taxon>Pseudomonadati</taxon>
        <taxon>Spirochaetota</taxon>
        <taxon>Spirochaetia</taxon>
        <taxon>Leptospirales</taxon>
        <taxon>Leptospiraceae</taxon>
        <taxon>Leptospira</taxon>
    </lineage>
</organism>
<dbReference type="Gene3D" id="2.60.40.10">
    <property type="entry name" value="Immunoglobulins"/>
    <property type="match status" value="1"/>
</dbReference>
<keyword evidence="3" id="KW-1185">Reference proteome</keyword>
<dbReference type="SUPFAM" id="SSF49899">
    <property type="entry name" value="Concanavalin A-like lectins/glucanases"/>
    <property type="match status" value="1"/>
</dbReference>
<gene>
    <name evidence="2" type="ORF">JWG45_15055</name>
</gene>
<evidence type="ECO:0000313" key="2">
    <source>
        <dbReference type="EMBL" id="MBM9578465.1"/>
    </source>
</evidence>
<proteinExistence type="predicted"/>
<dbReference type="Proteomes" id="UP000724686">
    <property type="component" value="Unassembled WGS sequence"/>
</dbReference>
<evidence type="ECO:0000256" key="1">
    <source>
        <dbReference type="SAM" id="MobiDB-lite"/>
    </source>
</evidence>
<reference evidence="2 3" key="1">
    <citation type="submission" date="2021-02" db="EMBL/GenBank/DDBJ databases">
        <title>Leptospira ainlahdjerensis sp. nov., Leptospira ainazelensis sp. nov., Leptospira abararensis sp. nov. and Leptospira chreensis sp. nov., four new species isolated from water sources in Algeria.</title>
        <authorList>
            <person name="Amara Korba A."/>
            <person name="Kainiu M."/>
            <person name="Vincent A.T."/>
            <person name="Mariet J.-F."/>
            <person name="Veyrier F.J."/>
            <person name="Goarant C."/>
            <person name="Picardeau M."/>
        </authorList>
    </citation>
    <scope>NUCLEOTIDE SEQUENCE [LARGE SCALE GENOMIC DNA]</scope>
    <source>
        <strain evidence="2 3">201903070</strain>
    </source>
</reference>
<dbReference type="InterPro" id="IPR013320">
    <property type="entry name" value="ConA-like_dom_sf"/>
</dbReference>
<dbReference type="EMBL" id="JAFFPU010000058">
    <property type="protein sequence ID" value="MBM9578465.1"/>
    <property type="molecule type" value="Genomic_DNA"/>
</dbReference>